<comment type="similarity">
    <text evidence="2">Belongs to the AIM18/AIM46 family.</text>
</comment>
<dbReference type="KEGG" id="ndi:NDAI_0D03340"/>
<dbReference type="STRING" id="1071378.G0WA37"/>
<evidence type="ECO:0000313" key="9">
    <source>
        <dbReference type="Proteomes" id="UP000000689"/>
    </source>
</evidence>
<dbReference type="Proteomes" id="UP000000689">
    <property type="component" value="Chromosome 4"/>
</dbReference>
<organism evidence="8 9">
    <name type="scientific">Naumovozyma dairenensis (strain ATCC 10597 / BCRC 20456 / CBS 421 / NBRC 0211 / NRRL Y-12639)</name>
    <name type="common">Saccharomyces dairenensis</name>
    <dbReference type="NCBI Taxonomy" id="1071378"/>
    <lineage>
        <taxon>Eukaryota</taxon>
        <taxon>Fungi</taxon>
        <taxon>Dikarya</taxon>
        <taxon>Ascomycota</taxon>
        <taxon>Saccharomycotina</taxon>
        <taxon>Saccharomycetes</taxon>
        <taxon>Saccharomycetales</taxon>
        <taxon>Saccharomycetaceae</taxon>
        <taxon>Naumovozyma</taxon>
    </lineage>
</organism>
<dbReference type="PANTHER" id="PTHR47284:SF3">
    <property type="entry name" value="FATTY-ACID-BINDING PROTEIN 2"/>
    <property type="match status" value="1"/>
</dbReference>
<dbReference type="SUPFAM" id="SSF54626">
    <property type="entry name" value="Chalcone isomerase"/>
    <property type="match status" value="1"/>
</dbReference>
<evidence type="ECO:0000256" key="4">
    <source>
        <dbReference type="ARBA" id="ARBA00022946"/>
    </source>
</evidence>
<protein>
    <recommendedName>
        <fullName evidence="3">Altered inheritance of mitochondria protein 18, mitochondrial</fullName>
    </recommendedName>
</protein>
<dbReference type="eggNOG" id="ENOG502RGD3">
    <property type="taxonomic scope" value="Eukaryota"/>
</dbReference>
<evidence type="ECO:0000313" key="8">
    <source>
        <dbReference type="EMBL" id="CCD24648.1"/>
    </source>
</evidence>
<evidence type="ECO:0000256" key="2">
    <source>
        <dbReference type="ARBA" id="ARBA00009111"/>
    </source>
</evidence>
<reference evidence="8 9" key="1">
    <citation type="journal article" date="2011" name="Proc. Natl. Acad. Sci. U.S.A.">
        <title>Evolutionary erosion of yeast sex chromosomes by mating-type switching accidents.</title>
        <authorList>
            <person name="Gordon J.L."/>
            <person name="Armisen D."/>
            <person name="Proux-Wera E."/>
            <person name="Oheigeartaigh S.S."/>
            <person name="Byrne K.P."/>
            <person name="Wolfe K.H."/>
        </authorList>
    </citation>
    <scope>NUCLEOTIDE SEQUENCE [LARGE SCALE GENOMIC DNA]</scope>
    <source>
        <strain evidence="9">ATCC 10597 / BCRC 20456 / CBS 421 / NBRC 0211 / NRRL Y-12639</strain>
    </source>
</reference>
<name>G0WA37_NAUDC</name>
<keyword evidence="5" id="KW-0496">Mitochondrion</keyword>
<dbReference type="InterPro" id="IPR036298">
    <property type="entry name" value="Chalcone_isomerase_sf"/>
</dbReference>
<evidence type="ECO:0000256" key="5">
    <source>
        <dbReference type="ARBA" id="ARBA00023128"/>
    </source>
</evidence>
<dbReference type="PANTHER" id="PTHR47284">
    <property type="entry name" value="FATTY-ACID-BINDING PROTEIN 2"/>
    <property type="match status" value="1"/>
</dbReference>
<accession>G0WA37</accession>
<keyword evidence="9" id="KW-1185">Reference proteome</keyword>
<dbReference type="OrthoDB" id="18193at2759"/>
<evidence type="ECO:0000256" key="3">
    <source>
        <dbReference type="ARBA" id="ARBA00018755"/>
    </source>
</evidence>
<dbReference type="GeneID" id="11498594"/>
<comment type="subcellular location">
    <subcellularLocation>
        <location evidence="1">Mitochondrion</location>
    </subcellularLocation>
</comment>
<dbReference type="InterPro" id="IPR016088">
    <property type="entry name" value="Chalcone_isomerase_3-sand"/>
</dbReference>
<dbReference type="GO" id="GO:0016872">
    <property type="term" value="F:intramolecular lyase activity"/>
    <property type="evidence" value="ECO:0007669"/>
    <property type="project" value="InterPro"/>
</dbReference>
<dbReference type="OMA" id="PMRNTNF"/>
<feature type="region of interest" description="Disordered" evidence="6">
    <location>
        <begin position="49"/>
        <end position="69"/>
    </location>
</feature>
<gene>
    <name evidence="8" type="primary">NDAI0D03340</name>
    <name evidence="8" type="ordered locus">NDAI_0D03340</name>
</gene>
<dbReference type="RefSeq" id="XP_003669891.1">
    <property type="nucleotide sequence ID" value="XM_003669843.1"/>
</dbReference>
<sequence length="338" mass="38111">MTIMTFTKLISKTSLRQVTKISNAKAIGQVTKSSRLTSLMLSNKPFQRKFSSTTGRSQQQQQQTEPPAIKNSNVIRNSAIVTLTLAAAFLAYKFEDLNFSISETEQYVDVDPQISPFPKKITPSKYPFDLKYSLLGVGVRSVTVVTFKVYALGIYVADKDKYMIPKLFNSNYLSKAFIDTFDSTKSHAENLRLALMDPVKSTILINELLDNGINLMAKISPMRNTNFNHLRDGMIRTIKKHPEAEKNKEALDKGILDLRKAFNRKGALDKDDDLYVQLLNDGALQLTFHSKKRDEFFKLGRCEDPIIGRYLFSQYVSGPAPLSIMTRDAVVKGICDLV</sequence>
<evidence type="ECO:0000256" key="1">
    <source>
        <dbReference type="ARBA" id="ARBA00004173"/>
    </source>
</evidence>
<dbReference type="GO" id="GO:0005739">
    <property type="term" value="C:mitochondrion"/>
    <property type="evidence" value="ECO:0007669"/>
    <property type="project" value="UniProtKB-SubCell"/>
</dbReference>
<dbReference type="Gene3D" id="3.50.70.10">
    <property type="match status" value="1"/>
</dbReference>
<dbReference type="InterPro" id="IPR016087">
    <property type="entry name" value="Chalcone_isomerase"/>
</dbReference>
<proteinExistence type="inferred from homology"/>
<keyword evidence="4" id="KW-0809">Transit peptide</keyword>
<dbReference type="AlphaFoldDB" id="G0WA37"/>
<dbReference type="EMBL" id="HE580270">
    <property type="protein sequence ID" value="CCD24648.1"/>
    <property type="molecule type" value="Genomic_DNA"/>
</dbReference>
<dbReference type="HOGENOM" id="CLU_038840_0_0_1"/>
<evidence type="ECO:0000256" key="6">
    <source>
        <dbReference type="SAM" id="MobiDB-lite"/>
    </source>
</evidence>
<dbReference type="Pfam" id="PF16035">
    <property type="entry name" value="Chalcone_2"/>
    <property type="match status" value="1"/>
</dbReference>
<feature type="domain" description="Chalcone isomerase" evidence="7">
    <location>
        <begin position="131"/>
        <end position="331"/>
    </location>
</feature>
<evidence type="ECO:0000259" key="7">
    <source>
        <dbReference type="Pfam" id="PF16035"/>
    </source>
</evidence>